<dbReference type="KEGG" id="soy:115890652"/>
<sequence length="132" mass="15387">MAPPPAFQHPSEEQLNLIALKCIEEVNIDKRIIEEVLKTQVLPKTNRKYKKYLECSYKKQGFLSLDGRRMLYDNLFSFLSEFYKVEDLGVLEHCKMIRVDDPAELCFRNLDCILVSLNLIEADDDEVDTNNV</sequence>
<dbReference type="GO" id="GO:0005549">
    <property type="term" value="F:odorant binding"/>
    <property type="evidence" value="ECO:0007669"/>
    <property type="project" value="InterPro"/>
</dbReference>
<name>A0A6J2YU40_SITOR</name>
<dbReference type="Pfam" id="PF01395">
    <property type="entry name" value="PBP_GOBP"/>
    <property type="match status" value="1"/>
</dbReference>
<dbReference type="InParanoid" id="A0A6J2YU40"/>
<dbReference type="InterPro" id="IPR036728">
    <property type="entry name" value="PBP_GOBP_sf"/>
</dbReference>
<accession>A0A6J2YU40</accession>
<dbReference type="InterPro" id="IPR006170">
    <property type="entry name" value="PBP/GOBP"/>
</dbReference>
<protein>
    <submittedName>
        <fullName evidence="2">Uncharacterized protein LOC115890652</fullName>
    </submittedName>
</protein>
<reference evidence="2" key="1">
    <citation type="submission" date="2025-08" db="UniProtKB">
        <authorList>
            <consortium name="RefSeq"/>
        </authorList>
    </citation>
    <scope>IDENTIFICATION</scope>
    <source>
        <tissue evidence="2">Gonads</tissue>
    </source>
</reference>
<dbReference type="Gene3D" id="1.10.238.20">
    <property type="entry name" value="Pheromone/general odorant binding protein domain"/>
    <property type="match status" value="1"/>
</dbReference>
<dbReference type="CDD" id="cd23992">
    <property type="entry name" value="PBP_GOBP"/>
    <property type="match status" value="1"/>
</dbReference>
<keyword evidence="1" id="KW-1185">Reference proteome</keyword>
<gene>
    <name evidence="2" type="primary">LOC115890652</name>
</gene>
<dbReference type="RefSeq" id="XP_030766809.1">
    <property type="nucleotide sequence ID" value="XM_030910949.1"/>
</dbReference>
<dbReference type="Proteomes" id="UP000504635">
    <property type="component" value="Unplaced"/>
</dbReference>
<evidence type="ECO:0000313" key="2">
    <source>
        <dbReference type="RefSeq" id="XP_030766809.1"/>
    </source>
</evidence>
<organism evidence="1 2">
    <name type="scientific">Sitophilus oryzae</name>
    <name type="common">Rice weevil</name>
    <name type="synonym">Curculio oryzae</name>
    <dbReference type="NCBI Taxonomy" id="7048"/>
    <lineage>
        <taxon>Eukaryota</taxon>
        <taxon>Metazoa</taxon>
        <taxon>Ecdysozoa</taxon>
        <taxon>Arthropoda</taxon>
        <taxon>Hexapoda</taxon>
        <taxon>Insecta</taxon>
        <taxon>Pterygota</taxon>
        <taxon>Neoptera</taxon>
        <taxon>Endopterygota</taxon>
        <taxon>Coleoptera</taxon>
        <taxon>Polyphaga</taxon>
        <taxon>Cucujiformia</taxon>
        <taxon>Curculionidae</taxon>
        <taxon>Dryophthorinae</taxon>
        <taxon>Sitophilus</taxon>
    </lineage>
</organism>
<dbReference type="GeneID" id="115890652"/>
<dbReference type="SUPFAM" id="SSF47565">
    <property type="entry name" value="Insect pheromone/odorant-binding proteins"/>
    <property type="match status" value="1"/>
</dbReference>
<dbReference type="OrthoDB" id="8194670at2759"/>
<proteinExistence type="predicted"/>
<dbReference type="AlphaFoldDB" id="A0A6J2YU40"/>
<evidence type="ECO:0000313" key="1">
    <source>
        <dbReference type="Proteomes" id="UP000504635"/>
    </source>
</evidence>
<dbReference type="SMART" id="SM00708">
    <property type="entry name" value="PhBP"/>
    <property type="match status" value="1"/>
</dbReference>